<keyword evidence="2" id="KW-0966">Cell projection</keyword>
<dbReference type="Proteomes" id="UP000192920">
    <property type="component" value="Unassembled WGS sequence"/>
</dbReference>
<accession>A0A1Y6BJB0</accession>
<keyword evidence="1" id="KW-1133">Transmembrane helix</keyword>
<gene>
    <name evidence="2" type="ORF">SAMN02745746_01067</name>
</gene>
<keyword evidence="2" id="KW-0969">Cilium</keyword>
<keyword evidence="1" id="KW-0472">Membrane</keyword>
<keyword evidence="3" id="KW-1185">Reference proteome</keyword>
<proteinExistence type="predicted"/>
<organism evidence="2 3">
    <name type="scientific">Pseudogulbenkiania subflava DSM 22618</name>
    <dbReference type="NCBI Taxonomy" id="1123014"/>
    <lineage>
        <taxon>Bacteria</taxon>
        <taxon>Pseudomonadati</taxon>
        <taxon>Pseudomonadota</taxon>
        <taxon>Betaproteobacteria</taxon>
        <taxon>Neisseriales</taxon>
        <taxon>Chromobacteriaceae</taxon>
        <taxon>Pseudogulbenkiania</taxon>
    </lineage>
</organism>
<evidence type="ECO:0000313" key="2">
    <source>
        <dbReference type="EMBL" id="SMF06920.1"/>
    </source>
</evidence>
<dbReference type="STRING" id="1123014.SAMN02745746_01067"/>
<keyword evidence="2" id="KW-0282">Flagellum</keyword>
<evidence type="ECO:0000256" key="1">
    <source>
        <dbReference type="SAM" id="Phobius"/>
    </source>
</evidence>
<name>A0A1Y6BJB0_9NEIS</name>
<dbReference type="EMBL" id="FXAG01000004">
    <property type="protein sequence ID" value="SMF06920.1"/>
    <property type="molecule type" value="Genomic_DNA"/>
</dbReference>
<feature type="transmembrane region" description="Helical" evidence="1">
    <location>
        <begin position="6"/>
        <end position="28"/>
    </location>
</feature>
<dbReference type="RefSeq" id="WP_085275393.1">
    <property type="nucleotide sequence ID" value="NZ_FXAG01000004.1"/>
</dbReference>
<reference evidence="3" key="1">
    <citation type="submission" date="2017-04" db="EMBL/GenBank/DDBJ databases">
        <authorList>
            <person name="Varghese N."/>
            <person name="Submissions S."/>
        </authorList>
    </citation>
    <scope>NUCLEOTIDE SEQUENCE [LARGE SCALE GENOMIC DNA]</scope>
    <source>
        <strain evidence="3">DSM 22618</strain>
    </source>
</reference>
<sequence>MNTKTIMGAVLGMVLAVALGAGGVYWWLGQGKAAAAPASSEKAEPSRYVSLDKVIVMLRSEAGDSELHYMALDLVFRTGETHEKELKEQLPFLKTVAVRALSPLALARASGMTIDDYQKLLGKAYRASYGAEHGAQPFSEVMVGKLIIE</sequence>
<evidence type="ECO:0000313" key="3">
    <source>
        <dbReference type="Proteomes" id="UP000192920"/>
    </source>
</evidence>
<keyword evidence="1" id="KW-0812">Transmembrane</keyword>
<protein>
    <submittedName>
        <fullName evidence="2">Flagellar FliL protein</fullName>
    </submittedName>
</protein>
<dbReference type="AlphaFoldDB" id="A0A1Y6BJB0"/>